<feature type="non-terminal residue" evidence="2">
    <location>
        <position position="1"/>
    </location>
</feature>
<evidence type="ECO:0000313" key="3">
    <source>
        <dbReference type="Proteomes" id="UP000070054"/>
    </source>
</evidence>
<feature type="compositionally biased region" description="Basic residues" evidence="1">
    <location>
        <begin position="8"/>
        <end position="20"/>
    </location>
</feature>
<feature type="region of interest" description="Disordered" evidence="1">
    <location>
        <begin position="233"/>
        <end position="261"/>
    </location>
</feature>
<feature type="compositionally biased region" description="Basic and acidic residues" evidence="1">
    <location>
        <begin position="25"/>
        <end position="34"/>
    </location>
</feature>
<gene>
    <name evidence="2" type="ORF">CNYM01_02826</name>
</gene>
<accession>A0A135TH53</accession>
<evidence type="ECO:0000313" key="2">
    <source>
        <dbReference type="EMBL" id="KXH47452.1"/>
    </source>
</evidence>
<dbReference type="Proteomes" id="UP000070054">
    <property type="component" value="Unassembled WGS sequence"/>
</dbReference>
<feature type="region of interest" description="Disordered" evidence="1">
    <location>
        <begin position="1"/>
        <end position="35"/>
    </location>
</feature>
<comment type="caution">
    <text evidence="2">The sequence shown here is derived from an EMBL/GenBank/DDBJ whole genome shotgun (WGS) entry which is preliminary data.</text>
</comment>
<reference evidence="2 3" key="1">
    <citation type="submission" date="2014-02" db="EMBL/GenBank/DDBJ databases">
        <title>The genome sequence of Colletotrichum nymphaeae SA-01.</title>
        <authorList>
            <person name="Baroncelli R."/>
            <person name="Thon M.R."/>
        </authorList>
    </citation>
    <scope>NUCLEOTIDE SEQUENCE [LARGE SCALE GENOMIC DNA]</scope>
    <source>
        <strain evidence="2 3">SA-01</strain>
    </source>
</reference>
<organism evidence="2 3">
    <name type="scientific">Colletotrichum nymphaeae SA-01</name>
    <dbReference type="NCBI Taxonomy" id="1460502"/>
    <lineage>
        <taxon>Eukaryota</taxon>
        <taxon>Fungi</taxon>
        <taxon>Dikarya</taxon>
        <taxon>Ascomycota</taxon>
        <taxon>Pezizomycotina</taxon>
        <taxon>Sordariomycetes</taxon>
        <taxon>Hypocreomycetidae</taxon>
        <taxon>Glomerellales</taxon>
        <taxon>Glomerellaceae</taxon>
        <taxon>Colletotrichum</taxon>
        <taxon>Colletotrichum acutatum species complex</taxon>
    </lineage>
</organism>
<name>A0A135TH53_9PEZI</name>
<proteinExistence type="predicted"/>
<protein>
    <submittedName>
        <fullName evidence="2">Uncharacterized protein</fullName>
    </submittedName>
</protein>
<evidence type="ECO:0000256" key="1">
    <source>
        <dbReference type="SAM" id="MobiDB-lite"/>
    </source>
</evidence>
<dbReference type="AlphaFoldDB" id="A0A135TH53"/>
<sequence length="514" mass="56435">CGQENHHPQVRTNKHRRRRANAPYPRRDSEHEAAARTSSSGSIVWFLVSLPHKPSGLIVSTVSLFVSSWLELFVRGICYILCVVRHPRKTSRLVGVVEFSVTKYPYFGGLHRLLVLTNPIPSPARFPDFTRGVPCFAAGERTNQPTGDRSYCFALLPSLLSDSAPSSLAAPSFAVPALLSCPSNSYTKRTTQCIWSTYDYCRRQTPFRTPPLISLKLQSSFFSRIPCEEERSGLDNLQATTSTGPSPSGRRGRRSSVSSFNKALPTSRISPHIASSGSLGAKRDYAHPRLHSATCAGELLDLSRAATGTSTGSGAGTGLFPFVPILPGPEVFSVLPPCPGSSSKVRATRSFFSTPPTIAGPCHTYHTGPPQPKPVRTSSSHLSLQPQSFLFANTSRPPVVGVARFRFSPDKPIPNHEPFASKQDEELFRPSGSSRRPISLILPIYSIATTIPGRPDDPSTNIITRSDTCDDIYYDYQDNVFFFSIPFDQCFDEKAVLNRTTLESSRGRRIPDCN</sequence>
<feature type="compositionally biased region" description="Low complexity" evidence="1">
    <location>
        <begin position="240"/>
        <end position="259"/>
    </location>
</feature>
<dbReference type="EMBL" id="JEMN01001120">
    <property type="protein sequence ID" value="KXH47452.1"/>
    <property type="molecule type" value="Genomic_DNA"/>
</dbReference>
<keyword evidence="3" id="KW-1185">Reference proteome</keyword>